<dbReference type="Proteomes" id="UP000799755">
    <property type="component" value="Unassembled WGS sequence"/>
</dbReference>
<sequence length="517" mass="59799">MVSNDSDDSRRNTDGAESNPFIAWRHHIDARVSSLRDSVFTLRTQLAHQIPLHQMEKQNKLKSLEQEMARVVAEGRESFWAGDMQAALEKRAELLKLSREADTLWKDLAKADTRKDSDSGYSSPDDSHTTVVERVANAKGQQWGWSWNWSYPRPFNADDQSPSEDHNDKHTRRHMCRWRHRRADQDISNQGHDDDWDAHFNAKWDNIKRRMNEEVPCDEDGAPRVWKKQWSWSWPPRPSDAPEERTSDNRPQTLFDELSNAIMDEVTRLMLPRPHVYPTPSYSPRALEENAELTKAGLQWRDAFEDLVRAERGAPLIPAERLGQSNHVPYNQWVRRFWQPDFASSEPAWEPRRGYPKRVPWEGEETSEEPSYEYGHDHEDQHDDPPTPKPSRGKFTEGEPPTELEAYERLLGPAPTQSETANAARPSILSTLTTTERTVSPDGSVTTKVVLKKRFQDGREESSETVHTQRGQDTEPQVQDQWKAMQEAQFPGSPKRSEIEQEMSKSKGSKSGWFWSK</sequence>
<evidence type="ECO:0000313" key="2">
    <source>
        <dbReference type="Proteomes" id="UP000799755"/>
    </source>
</evidence>
<accession>A0ACB6QDV6</accession>
<comment type="caution">
    <text evidence="1">The sequence shown here is derived from an EMBL/GenBank/DDBJ whole genome shotgun (WGS) entry which is preliminary data.</text>
</comment>
<proteinExistence type="predicted"/>
<gene>
    <name evidence="1" type="ORF">BDR25DRAFT_306811</name>
</gene>
<protein>
    <submittedName>
        <fullName evidence="1">Uncharacterized protein</fullName>
    </submittedName>
</protein>
<dbReference type="EMBL" id="MU003531">
    <property type="protein sequence ID" value="KAF2465169.1"/>
    <property type="molecule type" value="Genomic_DNA"/>
</dbReference>
<keyword evidence="2" id="KW-1185">Reference proteome</keyword>
<organism evidence="1 2">
    <name type="scientific">Lindgomyces ingoldianus</name>
    <dbReference type="NCBI Taxonomy" id="673940"/>
    <lineage>
        <taxon>Eukaryota</taxon>
        <taxon>Fungi</taxon>
        <taxon>Dikarya</taxon>
        <taxon>Ascomycota</taxon>
        <taxon>Pezizomycotina</taxon>
        <taxon>Dothideomycetes</taxon>
        <taxon>Pleosporomycetidae</taxon>
        <taxon>Pleosporales</taxon>
        <taxon>Lindgomycetaceae</taxon>
        <taxon>Lindgomyces</taxon>
    </lineage>
</organism>
<name>A0ACB6QDV6_9PLEO</name>
<reference evidence="1" key="1">
    <citation type="journal article" date="2020" name="Stud. Mycol.">
        <title>101 Dothideomycetes genomes: a test case for predicting lifestyles and emergence of pathogens.</title>
        <authorList>
            <person name="Haridas S."/>
            <person name="Albert R."/>
            <person name="Binder M."/>
            <person name="Bloem J."/>
            <person name="Labutti K."/>
            <person name="Salamov A."/>
            <person name="Andreopoulos B."/>
            <person name="Baker S."/>
            <person name="Barry K."/>
            <person name="Bills G."/>
            <person name="Bluhm B."/>
            <person name="Cannon C."/>
            <person name="Castanera R."/>
            <person name="Culley D."/>
            <person name="Daum C."/>
            <person name="Ezra D."/>
            <person name="Gonzalez J."/>
            <person name="Henrissat B."/>
            <person name="Kuo A."/>
            <person name="Liang C."/>
            <person name="Lipzen A."/>
            <person name="Lutzoni F."/>
            <person name="Magnuson J."/>
            <person name="Mondo S."/>
            <person name="Nolan M."/>
            <person name="Ohm R."/>
            <person name="Pangilinan J."/>
            <person name="Park H.-J."/>
            <person name="Ramirez L."/>
            <person name="Alfaro M."/>
            <person name="Sun H."/>
            <person name="Tritt A."/>
            <person name="Yoshinaga Y."/>
            <person name="Zwiers L.-H."/>
            <person name="Turgeon B."/>
            <person name="Goodwin S."/>
            <person name="Spatafora J."/>
            <person name="Crous P."/>
            <person name="Grigoriev I."/>
        </authorList>
    </citation>
    <scope>NUCLEOTIDE SEQUENCE</scope>
    <source>
        <strain evidence="1">ATCC 200398</strain>
    </source>
</reference>
<evidence type="ECO:0000313" key="1">
    <source>
        <dbReference type="EMBL" id="KAF2465169.1"/>
    </source>
</evidence>